<accession>A0A561VJ34</accession>
<name>A0A561VJ34_ACTTI</name>
<dbReference type="RefSeq" id="WP_239082587.1">
    <property type="nucleotide sequence ID" value="NZ_BOMX01000128.1"/>
</dbReference>
<dbReference type="AlphaFoldDB" id="A0A561VJ34"/>
<sequence>MAATIARLGKTMDIRITGCGRGSRRPILMELTGTLLQYEEVPEALEYRQSPSRTQRL</sequence>
<proteinExistence type="predicted"/>
<protein>
    <submittedName>
        <fullName evidence="1">Uncharacterized protein</fullName>
    </submittedName>
</protein>
<keyword evidence="2" id="KW-1185">Reference proteome</keyword>
<reference evidence="1 2" key="1">
    <citation type="submission" date="2019-06" db="EMBL/GenBank/DDBJ databases">
        <title>Sequencing the genomes of 1000 actinobacteria strains.</title>
        <authorList>
            <person name="Klenk H.-P."/>
        </authorList>
    </citation>
    <scope>NUCLEOTIDE SEQUENCE [LARGE SCALE GENOMIC DNA]</scope>
    <source>
        <strain evidence="1 2">DSM 43866</strain>
    </source>
</reference>
<comment type="caution">
    <text evidence="1">The sequence shown here is derived from an EMBL/GenBank/DDBJ whole genome shotgun (WGS) entry which is preliminary data.</text>
</comment>
<dbReference type="Proteomes" id="UP000320239">
    <property type="component" value="Unassembled WGS sequence"/>
</dbReference>
<gene>
    <name evidence="1" type="ORF">FHX34_106376</name>
</gene>
<evidence type="ECO:0000313" key="2">
    <source>
        <dbReference type="Proteomes" id="UP000320239"/>
    </source>
</evidence>
<organism evidence="1 2">
    <name type="scientific">Actinoplanes teichomyceticus</name>
    <dbReference type="NCBI Taxonomy" id="1867"/>
    <lineage>
        <taxon>Bacteria</taxon>
        <taxon>Bacillati</taxon>
        <taxon>Actinomycetota</taxon>
        <taxon>Actinomycetes</taxon>
        <taxon>Micromonosporales</taxon>
        <taxon>Micromonosporaceae</taxon>
        <taxon>Actinoplanes</taxon>
    </lineage>
</organism>
<dbReference type="EMBL" id="VIWY01000006">
    <property type="protein sequence ID" value="TWG11646.1"/>
    <property type="molecule type" value="Genomic_DNA"/>
</dbReference>
<evidence type="ECO:0000313" key="1">
    <source>
        <dbReference type="EMBL" id="TWG11646.1"/>
    </source>
</evidence>